<dbReference type="InterPro" id="IPR009056">
    <property type="entry name" value="Cyt_c-like_dom"/>
</dbReference>
<dbReference type="InterPro" id="IPR013427">
    <property type="entry name" value="Haem-bd_dom_put"/>
</dbReference>
<evidence type="ECO:0000256" key="6">
    <source>
        <dbReference type="SAM" id="SignalP"/>
    </source>
</evidence>
<dbReference type="Gene3D" id="1.10.760.10">
    <property type="entry name" value="Cytochrome c-like domain"/>
    <property type="match status" value="1"/>
</dbReference>
<gene>
    <name evidence="8" type="ORF">R5W23_002181</name>
</gene>
<dbReference type="InterPro" id="IPR011042">
    <property type="entry name" value="6-blade_b-propeller_TolB-like"/>
</dbReference>
<accession>A0ABU5F051</accession>
<dbReference type="Gene3D" id="2.120.10.30">
    <property type="entry name" value="TolB, C-terminal domain"/>
    <property type="match status" value="1"/>
</dbReference>
<name>A0ABU5F051_9BACT</name>
<dbReference type="SUPFAM" id="SSF46626">
    <property type="entry name" value="Cytochrome c"/>
    <property type="match status" value="1"/>
</dbReference>
<dbReference type="Proteomes" id="UP001272242">
    <property type="component" value="Unassembled WGS sequence"/>
</dbReference>
<proteinExistence type="predicted"/>
<dbReference type="PANTHER" id="PTHR33546">
    <property type="entry name" value="LARGE, MULTIFUNCTIONAL SECRETED PROTEIN-RELATED"/>
    <property type="match status" value="1"/>
</dbReference>
<dbReference type="PANTHER" id="PTHR33546:SF1">
    <property type="entry name" value="LARGE, MULTIFUNCTIONAL SECRETED PROTEIN"/>
    <property type="match status" value="1"/>
</dbReference>
<dbReference type="SUPFAM" id="SSF50952">
    <property type="entry name" value="Soluble quinoprotein glucose dehydrogenase"/>
    <property type="match status" value="1"/>
</dbReference>
<keyword evidence="1 4" id="KW-0349">Heme</keyword>
<keyword evidence="2 4" id="KW-0479">Metal-binding</keyword>
<feature type="domain" description="Cytochrome c" evidence="7">
    <location>
        <begin position="873"/>
        <end position="1006"/>
    </location>
</feature>
<dbReference type="InterPro" id="IPR055557">
    <property type="entry name" value="DUF7133"/>
</dbReference>
<feature type="region of interest" description="Disordered" evidence="5">
    <location>
        <begin position="499"/>
        <end position="521"/>
    </location>
</feature>
<evidence type="ECO:0000256" key="3">
    <source>
        <dbReference type="ARBA" id="ARBA00023004"/>
    </source>
</evidence>
<feature type="chain" id="PRO_5047141062" evidence="6">
    <location>
        <begin position="24"/>
        <end position="1015"/>
    </location>
</feature>
<dbReference type="InterPro" id="IPR011041">
    <property type="entry name" value="Quinoprot_gluc/sorb_DH_b-prop"/>
</dbReference>
<sequence length="1015" mass="111033">MRTAISFALVALGGLTCPARLTAQPKPPDLPPHLMAPTDPLSPAEERKQFTVPPGFDVQLVASEPDIQKPMQLAFDAKGRMWVTSSYHYPFPPANAKATDKLFVLSDFDPETGKARKVQTFASDLNIPIGILPLPDCKSCIVSSIGEIRKYTDTDGDGKADKSEVLFSGFGFRDTHGMYNSYTLMPDGWVYACHGFNNDSKVRGKDGHEIQMQSGNTFRFRPDGSRLETWTRGQVNPFGMAVDPWFNLYTADCHSKPITQLVPGAYYESFGKPHDGLGFTPHVTAHPHKSTGLCGLVWYDADHFPKEYKDVMLLGDVVSNCISADKIVWKGSTPVAQERPDFLTSTDRWFRPVDIKLGPDGALYVADFYNKIIGHYEVDLKDPRRDKDRGRIWRIVWKGTDGKAPAPKFAYTDLTTEKPEAIDKLLGHSNLAVRLAATNQLIARDVNAKPVSDGSDVYQAHRLWVDAARAWRHGQAPEKAEPRRDSSLLASHALRARRAHDEWVREHPNSEQSRRQQPRLERADAHVLRAAAEWMGWGAKAEHIKPLVEVLAKCPADDTLLRQAARIALRNCLRDNPKAWPDGYDATYADVALAIPQFEAAKYLTVQLCEKKLPAERLPAAAEHITRHGGGAFETVLFAALAEQANADAILAGFRGVQARGAKLNAAATIDLFRNAQKALTDAKSVAWGLRVLNALPAVGAGTLKLTPDAVNTLATTLSTNSPDEVRIGAAESLLKYVPADAVEAIRKQLADANTPEAVRVGCLLALAASNSKDAQSVARDALKDAPYRVAVQIGLSLASTKEGAGVLFAAVKDGKAPQRLLQEKAILERLKSSNLPGWDKQVADLTKNIPPADQRIATVLKARATGFARAKGDSKEGAKLFAKHCAACHKIGDAGGKIAPQLDGIGVRGAERLLEDVLDPNRNVDQAFRARSITTTDDRTITALVLRAEGEVLVVADPEGKEKRIPLKDVAENRETLLSAMPANFADVLPESEFYDLLAYLLEQKAKEPPKKEK</sequence>
<keyword evidence="6" id="KW-0732">Signal</keyword>
<keyword evidence="9" id="KW-1185">Reference proteome</keyword>
<dbReference type="SUPFAM" id="SSF48371">
    <property type="entry name" value="ARM repeat"/>
    <property type="match status" value="1"/>
</dbReference>
<dbReference type="RefSeq" id="WP_320687424.1">
    <property type="nucleotide sequence ID" value="NZ_JAXBLV010000186.1"/>
</dbReference>
<evidence type="ECO:0000256" key="5">
    <source>
        <dbReference type="SAM" id="MobiDB-lite"/>
    </source>
</evidence>
<evidence type="ECO:0000313" key="9">
    <source>
        <dbReference type="Proteomes" id="UP001272242"/>
    </source>
</evidence>
<evidence type="ECO:0000256" key="1">
    <source>
        <dbReference type="ARBA" id="ARBA00022617"/>
    </source>
</evidence>
<evidence type="ECO:0000259" key="7">
    <source>
        <dbReference type="PROSITE" id="PS51007"/>
    </source>
</evidence>
<dbReference type="EMBL" id="JAXBLV010000186">
    <property type="protein sequence ID" value="MDY3560932.1"/>
    <property type="molecule type" value="Genomic_DNA"/>
</dbReference>
<feature type="signal peptide" evidence="6">
    <location>
        <begin position="1"/>
        <end position="23"/>
    </location>
</feature>
<keyword evidence="3 4" id="KW-0408">Iron</keyword>
<dbReference type="Pfam" id="PF23500">
    <property type="entry name" value="DUF7133"/>
    <property type="match status" value="1"/>
</dbReference>
<organism evidence="8 9">
    <name type="scientific">Gemmata algarum</name>
    <dbReference type="NCBI Taxonomy" id="2975278"/>
    <lineage>
        <taxon>Bacteria</taxon>
        <taxon>Pseudomonadati</taxon>
        <taxon>Planctomycetota</taxon>
        <taxon>Planctomycetia</taxon>
        <taxon>Gemmatales</taxon>
        <taxon>Gemmataceae</taxon>
        <taxon>Gemmata</taxon>
    </lineage>
</organism>
<dbReference type="NCBIfam" id="TIGR02603">
    <property type="entry name" value="CxxCH_TIGR02603"/>
    <property type="match status" value="1"/>
</dbReference>
<dbReference type="InterPro" id="IPR016024">
    <property type="entry name" value="ARM-type_fold"/>
</dbReference>
<dbReference type="NCBIfam" id="TIGR02604">
    <property type="entry name" value="Piru_Ver_Nterm"/>
    <property type="match status" value="1"/>
</dbReference>
<dbReference type="InterPro" id="IPR036909">
    <property type="entry name" value="Cyt_c-like_dom_sf"/>
</dbReference>
<evidence type="ECO:0000256" key="4">
    <source>
        <dbReference type="PROSITE-ProRule" id="PRU00433"/>
    </source>
</evidence>
<comment type="caution">
    <text evidence="8">The sequence shown here is derived from an EMBL/GenBank/DDBJ whole genome shotgun (WGS) entry which is preliminary data.</text>
</comment>
<evidence type="ECO:0000256" key="2">
    <source>
        <dbReference type="ARBA" id="ARBA00022723"/>
    </source>
</evidence>
<dbReference type="InterPro" id="IPR013428">
    <property type="entry name" value="Membrane-bound_put_N"/>
</dbReference>
<protein>
    <submittedName>
        <fullName evidence="8">C-type cytochrome</fullName>
    </submittedName>
</protein>
<reference evidence="9" key="1">
    <citation type="journal article" date="2023" name="Mar. Drugs">
        <title>Gemmata algarum, a Novel Planctomycete Isolated from an Algal Mat, Displays Antimicrobial Activity.</title>
        <authorList>
            <person name="Kumar G."/>
            <person name="Kallscheuer N."/>
            <person name="Kashif M."/>
            <person name="Ahamad S."/>
            <person name="Jagadeeshwari U."/>
            <person name="Pannikurungottu S."/>
            <person name="Haufschild T."/>
            <person name="Kabuu M."/>
            <person name="Sasikala C."/>
            <person name="Jogler C."/>
            <person name="Ramana C."/>
        </authorList>
    </citation>
    <scope>NUCLEOTIDE SEQUENCE [LARGE SCALE GENOMIC DNA]</scope>
    <source>
        <strain evidence="9">JC673</strain>
    </source>
</reference>
<evidence type="ECO:0000313" key="8">
    <source>
        <dbReference type="EMBL" id="MDY3560932.1"/>
    </source>
</evidence>
<dbReference type="Pfam" id="PF00034">
    <property type="entry name" value="Cytochrom_C"/>
    <property type="match status" value="1"/>
</dbReference>
<dbReference type="PROSITE" id="PS51007">
    <property type="entry name" value="CYTC"/>
    <property type="match status" value="1"/>
</dbReference>